<evidence type="ECO:0000256" key="4">
    <source>
        <dbReference type="ARBA" id="ARBA00022525"/>
    </source>
</evidence>
<dbReference type="Pfam" id="PF00246">
    <property type="entry name" value="Peptidase_M14"/>
    <property type="match status" value="1"/>
</dbReference>
<dbReference type="Gene3D" id="3.30.70.340">
    <property type="entry name" value="Metallocarboxypeptidase-like"/>
    <property type="match status" value="1"/>
</dbReference>
<protein>
    <recommendedName>
        <fullName evidence="14">Zinc carboxypeptidase A 1</fullName>
    </recommendedName>
</protein>
<evidence type="ECO:0000256" key="7">
    <source>
        <dbReference type="ARBA" id="ARBA00022723"/>
    </source>
</evidence>
<organism evidence="19">
    <name type="scientific">Neodiprion lecontei</name>
    <name type="common">Redheaded pine sawfly</name>
    <dbReference type="NCBI Taxonomy" id="441921"/>
    <lineage>
        <taxon>Eukaryota</taxon>
        <taxon>Metazoa</taxon>
        <taxon>Ecdysozoa</taxon>
        <taxon>Arthropoda</taxon>
        <taxon>Hexapoda</taxon>
        <taxon>Insecta</taxon>
        <taxon>Pterygota</taxon>
        <taxon>Neoptera</taxon>
        <taxon>Endopterygota</taxon>
        <taxon>Hymenoptera</taxon>
        <taxon>Tenthredinoidea</taxon>
        <taxon>Diprionidae</taxon>
        <taxon>Diprioninae</taxon>
        <taxon>Neodiprion</taxon>
    </lineage>
</organism>
<keyword evidence="8 16" id="KW-0732">Signal</keyword>
<reference evidence="19" key="1">
    <citation type="submission" date="2025-08" db="UniProtKB">
        <authorList>
            <consortium name="RefSeq"/>
        </authorList>
    </citation>
    <scope>IDENTIFICATION</scope>
    <source>
        <tissue evidence="19">Thorax and Abdomen</tissue>
    </source>
</reference>
<evidence type="ECO:0000313" key="19">
    <source>
        <dbReference type="RefSeq" id="XP_015511445.1"/>
    </source>
</evidence>
<dbReference type="SMART" id="SM00631">
    <property type="entry name" value="Zn_pept"/>
    <property type="match status" value="1"/>
</dbReference>
<evidence type="ECO:0000256" key="9">
    <source>
        <dbReference type="ARBA" id="ARBA00022801"/>
    </source>
</evidence>
<name>A0A6J0B8Y8_NEOLC</name>
<dbReference type="Gene3D" id="3.40.630.10">
    <property type="entry name" value="Zn peptidases"/>
    <property type="match status" value="1"/>
</dbReference>
<evidence type="ECO:0000256" key="16">
    <source>
        <dbReference type="SAM" id="SignalP"/>
    </source>
</evidence>
<comment type="function">
    <text evidence="13">Involved in the digestion of the blood meal.</text>
</comment>
<dbReference type="Pfam" id="PF02244">
    <property type="entry name" value="Propep_M14"/>
    <property type="match status" value="1"/>
</dbReference>
<dbReference type="SUPFAM" id="SSF54897">
    <property type="entry name" value="Protease propeptides/inhibitors"/>
    <property type="match status" value="1"/>
</dbReference>
<dbReference type="GO" id="GO:0008270">
    <property type="term" value="F:zinc ion binding"/>
    <property type="evidence" value="ECO:0007669"/>
    <property type="project" value="InterPro"/>
</dbReference>
<feature type="chain" id="PRO_5027020191" description="Zinc carboxypeptidase A 1" evidence="16">
    <location>
        <begin position="20"/>
        <end position="434"/>
    </location>
</feature>
<dbReference type="GO" id="GO:0005615">
    <property type="term" value="C:extracellular space"/>
    <property type="evidence" value="ECO:0007669"/>
    <property type="project" value="TreeGrafter"/>
</dbReference>
<dbReference type="InterPro" id="IPR057246">
    <property type="entry name" value="CARBOXYPEPT_ZN_1"/>
</dbReference>
<evidence type="ECO:0000256" key="8">
    <source>
        <dbReference type="ARBA" id="ARBA00022729"/>
    </source>
</evidence>
<dbReference type="GeneID" id="107218175"/>
<dbReference type="PANTHER" id="PTHR11705:SF153">
    <property type="entry name" value="ZINC CARBOXYPEPTIDASE A 1-LIKE PROTEIN"/>
    <property type="match status" value="1"/>
</dbReference>
<evidence type="ECO:0000256" key="14">
    <source>
        <dbReference type="ARBA" id="ARBA00069039"/>
    </source>
</evidence>
<comment type="similarity">
    <text evidence="3 15">Belongs to the peptidase M14 family.</text>
</comment>
<accession>A0A6J0B8Y8</accession>
<comment type="subcellular location">
    <subcellularLocation>
        <location evidence="2">Secreted</location>
    </subcellularLocation>
</comment>
<dbReference type="InterPro" id="IPR003146">
    <property type="entry name" value="M14A_act_pep"/>
</dbReference>
<dbReference type="RefSeq" id="XP_015511445.1">
    <property type="nucleotide sequence ID" value="XM_015655959.2"/>
</dbReference>
<keyword evidence="11" id="KW-0482">Metalloprotease</keyword>
<dbReference type="PROSITE" id="PS00132">
    <property type="entry name" value="CARBOXYPEPT_ZN_1"/>
    <property type="match status" value="1"/>
</dbReference>
<keyword evidence="12" id="KW-1015">Disulfide bond</keyword>
<evidence type="ECO:0000256" key="11">
    <source>
        <dbReference type="ARBA" id="ARBA00023049"/>
    </source>
</evidence>
<comment type="cofactor">
    <cofactor evidence="1">
        <name>Zn(2+)</name>
        <dbReference type="ChEBI" id="CHEBI:29105"/>
    </cofactor>
</comment>
<keyword evidence="5 19" id="KW-0121">Carboxypeptidase</keyword>
<evidence type="ECO:0000256" key="5">
    <source>
        <dbReference type="ARBA" id="ARBA00022645"/>
    </source>
</evidence>
<dbReference type="InterPro" id="IPR057247">
    <property type="entry name" value="CARBOXYPEPT_ZN_2"/>
</dbReference>
<evidence type="ECO:0000256" key="3">
    <source>
        <dbReference type="ARBA" id="ARBA00005988"/>
    </source>
</evidence>
<dbReference type="FunFam" id="3.30.70.340:FF:000002">
    <property type="entry name" value="Carboxypeptidase A"/>
    <property type="match status" value="1"/>
</dbReference>
<dbReference type="InterPro" id="IPR000834">
    <property type="entry name" value="Peptidase_M14"/>
</dbReference>
<dbReference type="GO" id="GO:0004181">
    <property type="term" value="F:metallocarboxypeptidase activity"/>
    <property type="evidence" value="ECO:0007669"/>
    <property type="project" value="InterPro"/>
</dbReference>
<evidence type="ECO:0000256" key="1">
    <source>
        <dbReference type="ARBA" id="ARBA00001947"/>
    </source>
</evidence>
<proteinExistence type="inferred from homology"/>
<feature type="signal peptide" evidence="16">
    <location>
        <begin position="1"/>
        <end position="19"/>
    </location>
</feature>
<dbReference type="SUPFAM" id="SSF53187">
    <property type="entry name" value="Zn-dependent exopeptidases"/>
    <property type="match status" value="1"/>
</dbReference>
<feature type="active site" description="Proton donor/acceptor" evidence="15">
    <location>
        <position position="388"/>
    </location>
</feature>
<dbReference type="PANTHER" id="PTHR11705">
    <property type="entry name" value="PROTEASE FAMILY M14 CARBOXYPEPTIDASE A,B"/>
    <property type="match status" value="1"/>
</dbReference>
<dbReference type="PROSITE" id="PS52035">
    <property type="entry name" value="PEPTIDASE_M14"/>
    <property type="match status" value="1"/>
</dbReference>
<evidence type="ECO:0000259" key="17">
    <source>
        <dbReference type="PROSITE" id="PS52035"/>
    </source>
</evidence>
<keyword evidence="7" id="KW-0479">Metal-binding</keyword>
<dbReference type="FunCoup" id="A0A6J0B8Y8">
    <property type="interactions" value="71"/>
</dbReference>
<dbReference type="Proteomes" id="UP000829291">
    <property type="component" value="Chromosome 6"/>
</dbReference>
<dbReference type="GO" id="GO:0006508">
    <property type="term" value="P:proteolysis"/>
    <property type="evidence" value="ECO:0007669"/>
    <property type="project" value="UniProtKB-KW"/>
</dbReference>
<dbReference type="OrthoDB" id="3626597at2759"/>
<evidence type="ECO:0000256" key="13">
    <source>
        <dbReference type="ARBA" id="ARBA00057299"/>
    </source>
</evidence>
<dbReference type="KEGG" id="nlo:107218175"/>
<dbReference type="PRINTS" id="PR00765">
    <property type="entry name" value="CRBOXYPTASEA"/>
</dbReference>
<evidence type="ECO:0000256" key="12">
    <source>
        <dbReference type="ARBA" id="ARBA00023157"/>
    </source>
</evidence>
<gene>
    <name evidence="19" type="primary">LOC107218175</name>
</gene>
<evidence type="ECO:0000256" key="2">
    <source>
        <dbReference type="ARBA" id="ARBA00004613"/>
    </source>
</evidence>
<evidence type="ECO:0000313" key="18">
    <source>
        <dbReference type="Proteomes" id="UP000829291"/>
    </source>
</evidence>
<keyword evidence="9" id="KW-0378">Hydrolase</keyword>
<dbReference type="InParanoid" id="A0A6J0B8Y8"/>
<dbReference type="PROSITE" id="PS00133">
    <property type="entry name" value="CARBOXYPEPT_ZN_2"/>
    <property type="match status" value="1"/>
</dbReference>
<evidence type="ECO:0000256" key="15">
    <source>
        <dbReference type="PROSITE-ProRule" id="PRU01379"/>
    </source>
</evidence>
<evidence type="ECO:0000256" key="10">
    <source>
        <dbReference type="ARBA" id="ARBA00022833"/>
    </source>
</evidence>
<keyword evidence="10" id="KW-0862">Zinc</keyword>
<dbReference type="FunFam" id="3.40.630.10:FF:000040">
    <property type="entry name" value="zinc carboxypeptidase"/>
    <property type="match status" value="1"/>
</dbReference>
<keyword evidence="6" id="KW-0645">Protease</keyword>
<evidence type="ECO:0000256" key="6">
    <source>
        <dbReference type="ARBA" id="ARBA00022670"/>
    </source>
</evidence>
<dbReference type="InterPro" id="IPR036990">
    <property type="entry name" value="M14A-like_propep"/>
</dbReference>
<dbReference type="CDD" id="cd03860">
    <property type="entry name" value="M14_CP_A-B_like"/>
    <property type="match status" value="1"/>
</dbReference>
<dbReference type="AlphaFoldDB" id="A0A6J0B8Y8"/>
<feature type="domain" description="Peptidase M14" evidence="17">
    <location>
        <begin position="130"/>
        <end position="422"/>
    </location>
</feature>
<keyword evidence="4" id="KW-0964">Secreted</keyword>
<sequence>MKAIPLFSVACAVLIVGVALPTPEEGYKRYDGHKVYRVTASTREHLNLLKFIEDQAKEGILFWTSAGALNSDVDVMVSPEREDEILSTFESVGISYKTLIEDVQTLVENENPEIGWSLRADEATSLNWTAYHRLDVIYNWLDELAETYPDLVEVIVIGNSYEGRLIKGIKITFDEDNPGIFIEGGIHAREWITPATVTYLTNEILTSTNDAFNLIARAHNWFIFPSTNPDGYEYTHTTNRMWRKTRQPYDNDCWGADPNRNWDYYWLANGGASNNSCSETYAGSEPFSEVEVKALADYIATVSDKFYIYLSIHSYSQLILLPYGYTYDHLDNYEEAMHVGEIAAAALARRYGTEYIVGSTAEAIYVASGSSTDYVKAIHKTPIVYCYEFRDTGTYGFLLPAEQIIPNSLEFIDSLIAVIGETRNLGYPEIHTIG</sequence>
<keyword evidence="18" id="KW-1185">Reference proteome</keyword>